<proteinExistence type="predicted"/>
<evidence type="ECO:0000313" key="2">
    <source>
        <dbReference type="Proteomes" id="UP001367508"/>
    </source>
</evidence>
<dbReference type="Proteomes" id="UP001367508">
    <property type="component" value="Unassembled WGS sequence"/>
</dbReference>
<reference evidence="1 2" key="1">
    <citation type="submission" date="2024-01" db="EMBL/GenBank/DDBJ databases">
        <title>The genomes of 5 underutilized Papilionoideae crops provide insights into root nodulation and disease resistanc.</title>
        <authorList>
            <person name="Jiang F."/>
        </authorList>
    </citation>
    <scope>NUCLEOTIDE SEQUENCE [LARGE SCALE GENOMIC DNA]</scope>
    <source>
        <strain evidence="1">LVBAO_FW01</strain>
        <tissue evidence="1">Leaves</tissue>
    </source>
</reference>
<protein>
    <submittedName>
        <fullName evidence="1">Uncharacterized protein</fullName>
    </submittedName>
</protein>
<dbReference type="AlphaFoldDB" id="A0AAN9QLE7"/>
<sequence>MSELTLNQVADSEEVRGEVMKTSLLLRLRTRIFWIRLWSAIRGKLIPQTCISDPESEAQGLWFWSEECAHRVKILGRVKCSKVLVNDGQGSIGDVTAGTCGQIRCGKLEISTSGEAILVCNRKRQALVRTWLSNPKLSLNLQSTCPSLIAGFSSGLRNFTTCHLTIAMDETKPNCGSYSDKTILNL</sequence>
<keyword evidence="2" id="KW-1185">Reference proteome</keyword>
<evidence type="ECO:0000313" key="1">
    <source>
        <dbReference type="EMBL" id="KAK7339737.1"/>
    </source>
</evidence>
<dbReference type="EMBL" id="JAYMYQ010000004">
    <property type="protein sequence ID" value="KAK7339737.1"/>
    <property type="molecule type" value="Genomic_DNA"/>
</dbReference>
<gene>
    <name evidence="1" type="ORF">VNO77_20419</name>
</gene>
<accession>A0AAN9QLE7</accession>
<name>A0AAN9QLE7_CANGL</name>
<comment type="caution">
    <text evidence="1">The sequence shown here is derived from an EMBL/GenBank/DDBJ whole genome shotgun (WGS) entry which is preliminary data.</text>
</comment>
<organism evidence="1 2">
    <name type="scientific">Canavalia gladiata</name>
    <name type="common">Sword bean</name>
    <name type="synonym">Dolichos gladiatus</name>
    <dbReference type="NCBI Taxonomy" id="3824"/>
    <lineage>
        <taxon>Eukaryota</taxon>
        <taxon>Viridiplantae</taxon>
        <taxon>Streptophyta</taxon>
        <taxon>Embryophyta</taxon>
        <taxon>Tracheophyta</taxon>
        <taxon>Spermatophyta</taxon>
        <taxon>Magnoliopsida</taxon>
        <taxon>eudicotyledons</taxon>
        <taxon>Gunneridae</taxon>
        <taxon>Pentapetalae</taxon>
        <taxon>rosids</taxon>
        <taxon>fabids</taxon>
        <taxon>Fabales</taxon>
        <taxon>Fabaceae</taxon>
        <taxon>Papilionoideae</taxon>
        <taxon>50 kb inversion clade</taxon>
        <taxon>NPAAA clade</taxon>
        <taxon>indigoferoid/millettioid clade</taxon>
        <taxon>Phaseoleae</taxon>
        <taxon>Canavalia</taxon>
    </lineage>
</organism>